<dbReference type="EC" id="2.1.1.-" evidence="6"/>
<organism evidence="8 9">
    <name type="scientific">Actinomycetospora chibensis</name>
    <dbReference type="NCBI Taxonomy" id="663606"/>
    <lineage>
        <taxon>Bacteria</taxon>
        <taxon>Bacillati</taxon>
        <taxon>Actinomycetota</taxon>
        <taxon>Actinomycetes</taxon>
        <taxon>Pseudonocardiales</taxon>
        <taxon>Pseudonocardiaceae</taxon>
        <taxon>Actinomycetospora</taxon>
    </lineage>
</organism>
<evidence type="ECO:0000313" key="8">
    <source>
        <dbReference type="EMBL" id="MFC4834900.1"/>
    </source>
</evidence>
<feature type="region of interest" description="Disordered" evidence="7">
    <location>
        <begin position="225"/>
        <end position="262"/>
    </location>
</feature>
<dbReference type="NCBIfam" id="TIGR00138">
    <property type="entry name" value="rsmG_gidB"/>
    <property type="match status" value="1"/>
</dbReference>
<dbReference type="RefSeq" id="WP_274187565.1">
    <property type="nucleotide sequence ID" value="NZ_BAABHN010000045.1"/>
</dbReference>
<dbReference type="PANTHER" id="PTHR31760">
    <property type="entry name" value="S-ADENOSYL-L-METHIONINE-DEPENDENT METHYLTRANSFERASES SUPERFAMILY PROTEIN"/>
    <property type="match status" value="1"/>
</dbReference>
<evidence type="ECO:0000256" key="2">
    <source>
        <dbReference type="ARBA" id="ARBA00022552"/>
    </source>
</evidence>
<dbReference type="Pfam" id="PF02527">
    <property type="entry name" value="GidB"/>
    <property type="match status" value="1"/>
</dbReference>
<evidence type="ECO:0000256" key="7">
    <source>
        <dbReference type="SAM" id="MobiDB-lite"/>
    </source>
</evidence>
<feature type="binding site" evidence="6">
    <location>
        <position position="97"/>
    </location>
    <ligand>
        <name>S-adenosyl-L-methionine</name>
        <dbReference type="ChEBI" id="CHEBI:59789"/>
    </ligand>
</feature>
<proteinExistence type="inferred from homology"/>
<evidence type="ECO:0000256" key="1">
    <source>
        <dbReference type="ARBA" id="ARBA00022490"/>
    </source>
</evidence>
<feature type="binding site" evidence="6">
    <location>
        <position position="160"/>
    </location>
    <ligand>
        <name>S-adenosyl-L-methionine</name>
        <dbReference type="ChEBI" id="CHEBI:59789"/>
    </ligand>
</feature>
<keyword evidence="9" id="KW-1185">Reference proteome</keyword>
<dbReference type="PANTHER" id="PTHR31760:SF0">
    <property type="entry name" value="S-ADENOSYL-L-METHIONINE-DEPENDENT METHYLTRANSFERASES SUPERFAMILY PROTEIN"/>
    <property type="match status" value="1"/>
</dbReference>
<name>A0ABV9RMI6_9PSEU</name>
<dbReference type="Proteomes" id="UP001595909">
    <property type="component" value="Unassembled WGS sequence"/>
</dbReference>
<dbReference type="InterPro" id="IPR029063">
    <property type="entry name" value="SAM-dependent_MTases_sf"/>
</dbReference>
<comment type="caution">
    <text evidence="6">Lacks conserved residue(s) required for the propagation of feature annotation.</text>
</comment>
<dbReference type="HAMAP" id="MF_00074">
    <property type="entry name" value="16SrRNA_methyltr_G"/>
    <property type="match status" value="1"/>
</dbReference>
<feature type="compositionally biased region" description="Basic and acidic residues" evidence="7">
    <location>
        <begin position="248"/>
        <end position="262"/>
    </location>
</feature>
<gene>
    <name evidence="6 8" type="primary">rsmG</name>
    <name evidence="8" type="ORF">ACFPEL_20985</name>
</gene>
<comment type="similarity">
    <text evidence="6">Belongs to the methyltransferase superfamily. RNA methyltransferase RsmG family.</text>
</comment>
<accession>A0ABV9RMI6</accession>
<dbReference type="SUPFAM" id="SSF53335">
    <property type="entry name" value="S-adenosyl-L-methionine-dependent methyltransferases"/>
    <property type="match status" value="1"/>
</dbReference>
<comment type="function">
    <text evidence="6">Specifically methylates the N7 position of a guanine in 16S rRNA.</text>
</comment>
<keyword evidence="2 6" id="KW-0698">rRNA processing</keyword>
<keyword evidence="5 6" id="KW-0949">S-adenosyl-L-methionine</keyword>
<evidence type="ECO:0000256" key="5">
    <source>
        <dbReference type="ARBA" id="ARBA00022691"/>
    </source>
</evidence>
<evidence type="ECO:0000256" key="6">
    <source>
        <dbReference type="HAMAP-Rule" id="MF_00074"/>
    </source>
</evidence>
<evidence type="ECO:0000256" key="3">
    <source>
        <dbReference type="ARBA" id="ARBA00022603"/>
    </source>
</evidence>
<feature type="binding site" evidence="6">
    <location>
        <position position="92"/>
    </location>
    <ligand>
        <name>S-adenosyl-L-methionine</name>
        <dbReference type="ChEBI" id="CHEBI:59789"/>
    </ligand>
</feature>
<dbReference type="InterPro" id="IPR003682">
    <property type="entry name" value="rRNA_ssu_MeTfrase_G"/>
</dbReference>
<dbReference type="EMBL" id="JBHSIM010000045">
    <property type="protein sequence ID" value="MFC4834900.1"/>
    <property type="molecule type" value="Genomic_DNA"/>
</dbReference>
<keyword evidence="3 6" id="KW-0489">Methyltransferase</keyword>
<protein>
    <recommendedName>
        <fullName evidence="6">Ribosomal RNA small subunit methyltransferase G</fullName>
        <ecNumber evidence="6">2.1.1.-</ecNumber>
    </recommendedName>
    <alternativeName>
        <fullName evidence="6">16S rRNA 7-methylguanosine methyltransferase</fullName>
        <shortName evidence="6">16S rRNA m7G methyltransferase</shortName>
    </alternativeName>
</protein>
<feature type="binding site" evidence="6">
    <location>
        <begin position="142"/>
        <end position="143"/>
    </location>
    <ligand>
        <name>S-adenosyl-L-methionine</name>
        <dbReference type="ChEBI" id="CHEBI:59789"/>
    </ligand>
</feature>
<feature type="region of interest" description="Disordered" evidence="7">
    <location>
        <begin position="1"/>
        <end position="26"/>
    </location>
</feature>
<dbReference type="Gene3D" id="3.40.50.150">
    <property type="entry name" value="Vaccinia Virus protein VP39"/>
    <property type="match status" value="1"/>
</dbReference>
<comment type="caution">
    <text evidence="8">The sequence shown here is derived from an EMBL/GenBank/DDBJ whole genome shotgun (WGS) entry which is preliminary data.</text>
</comment>
<comment type="subcellular location">
    <subcellularLocation>
        <location evidence="6">Cytoplasm</location>
    </subcellularLocation>
</comment>
<evidence type="ECO:0000256" key="4">
    <source>
        <dbReference type="ARBA" id="ARBA00022679"/>
    </source>
</evidence>
<sequence length="262" mass="27239">MSTTRGDSADGVGPDGPAPDAGEVPAPPAAAAAVFGDRLAAAERYVALLAGPGQDQGVIGPRELPRLWDRHVLNSAAVGEVLPLDATVVDVGSGAGLPGIPLALARPDLHITLLEPMARRVAWLEQVVAELGLPVAVVRGRAEEREARRQCGESDVVTARAVAPMGRLTTWTLPLVRPGGTLAAMKGASAAGEVERDLKEIRAAGGEDPRVVRCGVGDAATTVVLVSRSERRGPSPGAGRRARGRKDRARDRSTDVRPHRST</sequence>
<keyword evidence="1 6" id="KW-0963">Cytoplasm</keyword>
<keyword evidence="4 6" id="KW-0808">Transferase</keyword>
<evidence type="ECO:0000313" key="9">
    <source>
        <dbReference type="Proteomes" id="UP001595909"/>
    </source>
</evidence>
<dbReference type="GO" id="GO:0008168">
    <property type="term" value="F:methyltransferase activity"/>
    <property type="evidence" value="ECO:0007669"/>
    <property type="project" value="UniProtKB-KW"/>
</dbReference>
<reference evidence="9" key="1">
    <citation type="journal article" date="2019" name="Int. J. Syst. Evol. Microbiol.">
        <title>The Global Catalogue of Microorganisms (GCM) 10K type strain sequencing project: providing services to taxonomists for standard genome sequencing and annotation.</title>
        <authorList>
            <consortium name="The Broad Institute Genomics Platform"/>
            <consortium name="The Broad Institute Genome Sequencing Center for Infectious Disease"/>
            <person name="Wu L."/>
            <person name="Ma J."/>
        </authorList>
    </citation>
    <scope>NUCLEOTIDE SEQUENCE [LARGE SCALE GENOMIC DNA]</scope>
    <source>
        <strain evidence="9">CCUG 50347</strain>
    </source>
</reference>
<dbReference type="GO" id="GO:0032259">
    <property type="term" value="P:methylation"/>
    <property type="evidence" value="ECO:0007669"/>
    <property type="project" value="UniProtKB-KW"/>
</dbReference>